<dbReference type="Proteomes" id="UP001144352">
    <property type="component" value="Unassembled WGS sequence"/>
</dbReference>
<dbReference type="RefSeq" id="WP_214187381.1">
    <property type="nucleotide sequence ID" value="NZ_JAHCZI010000012.1"/>
</dbReference>
<proteinExistence type="predicted"/>
<evidence type="ECO:0000313" key="1">
    <source>
        <dbReference type="EMBL" id="GLI36603.1"/>
    </source>
</evidence>
<dbReference type="SUPFAM" id="SSF53756">
    <property type="entry name" value="UDP-Glycosyltransferase/glycogen phosphorylase"/>
    <property type="match status" value="1"/>
</dbReference>
<accession>A0A9W6FXG3</accession>
<sequence>MVAHAGNHLTFAWLPCGGNETASSRLRCIEMHEELCRRGYESSIGLTVKHNVLVIQKRLDDEAITLARKVAWRYDKVLVFDIDDFFDAPLYVRNVKRLAHLADIVTTATPEQAEFLYKTVSRCGGIEGKTVVIENPIDYGLKVPISRDHSSSEFLRVVWFGFSENIPYDILNAISLWKGIKLTVITDKIPDIQQRLNVQCNLVAWEYDSFIQNITNNDVALLSHHGSVITNAKSANKMSTAIMCGLPVIASNTPDYFRLASKCGVKEYLFESIEEVQHLLVLLKHPEIRNEYLSKAQHAITDQYSITELCDTFLAKIQEVSEAKNSRPLYYSTVGLCGLVNSLLRR</sequence>
<comment type="caution">
    <text evidence="1">The sequence shown here is derived from an EMBL/GenBank/DDBJ whole genome shotgun (WGS) entry which is preliminary data.</text>
</comment>
<dbReference type="EMBL" id="BSDS01000001">
    <property type="protein sequence ID" value="GLI36603.1"/>
    <property type="molecule type" value="Genomic_DNA"/>
</dbReference>
<organism evidence="1 2">
    <name type="scientific">Geobacter hydrogenophilus</name>
    <dbReference type="NCBI Taxonomy" id="40983"/>
    <lineage>
        <taxon>Bacteria</taxon>
        <taxon>Pseudomonadati</taxon>
        <taxon>Thermodesulfobacteriota</taxon>
        <taxon>Desulfuromonadia</taxon>
        <taxon>Geobacterales</taxon>
        <taxon>Geobacteraceae</taxon>
        <taxon>Geobacter</taxon>
    </lineage>
</organism>
<keyword evidence="2" id="KW-1185">Reference proteome</keyword>
<evidence type="ECO:0008006" key="3">
    <source>
        <dbReference type="Google" id="ProtNLM"/>
    </source>
</evidence>
<name>A0A9W6FXG3_9BACT</name>
<protein>
    <recommendedName>
        <fullName evidence="3">Glycosyltransferase</fullName>
    </recommendedName>
</protein>
<gene>
    <name evidence="1" type="ORF">GHYDROH2_01040</name>
</gene>
<dbReference type="Gene3D" id="3.40.50.2000">
    <property type="entry name" value="Glycogen Phosphorylase B"/>
    <property type="match status" value="1"/>
</dbReference>
<reference evidence="1" key="1">
    <citation type="submission" date="2022-12" db="EMBL/GenBank/DDBJ databases">
        <title>Reference genome sequencing for broad-spectrum identification of bacterial and archaeal isolates by mass spectrometry.</title>
        <authorList>
            <person name="Sekiguchi Y."/>
            <person name="Tourlousse D.M."/>
        </authorList>
    </citation>
    <scope>NUCLEOTIDE SEQUENCE</scope>
    <source>
        <strain evidence="1">H2</strain>
    </source>
</reference>
<dbReference type="AlphaFoldDB" id="A0A9W6FXG3"/>
<evidence type="ECO:0000313" key="2">
    <source>
        <dbReference type="Proteomes" id="UP001144352"/>
    </source>
</evidence>